<dbReference type="Proteomes" id="UP000076078">
    <property type="component" value="Unassembled WGS sequence"/>
</dbReference>
<dbReference type="EMBL" id="LODT01000046">
    <property type="protein sequence ID" value="KYQ88937.1"/>
    <property type="molecule type" value="Genomic_DNA"/>
</dbReference>
<name>A0A151Z4U3_TIELA</name>
<sequence>MTITMNYFYQYQTIINDKPIISQIIELVELLHYNHHQSTLKIINNQNHHNATEYSERIVRVLLSNFSLNNELFINTSFDSLFDTINIHRHWNLELQRNGTISNLTFDTDSESTPPPFHEICQFLDQYKILTIDAYDLNTTPNYFLFPSSIAPRPINKSLIGLHIGSRTLSFQEYDTLMKHNPQLEIWACCVDKYIPKFGESSTLFIDSFVHHPSIKKANLYLEGHREPIANLVNYLNNNSKILILQCDTLDLNSIVDNVDQKIYNNTLQYLNTFGCPLKIINLWKIHSNISQLSIEITSLPYTQVSLDFHQKLTDLDIFYPEGVENLLEIYDNTFLIKTLGQTLPLFKSLKNVELRIPCDSEYVLLFKSLMGLQNLESLSFVSSHCPLLIKSIWEFKHPTLKSLSIDVSDITQLGQWSISTSIQYLEVQNNDDRFKSSLEIFLWFLNHSDLKSIEFELGGGIKMPNLIQHEQDIKSFQNEIIHYYESHSSPRPPSQWKFYNFDSWLIYKQYLIKNNLIYVS</sequence>
<keyword evidence="2" id="KW-1185">Reference proteome</keyword>
<gene>
    <name evidence="1" type="ORF">DLAC_10520</name>
</gene>
<comment type="caution">
    <text evidence="1">The sequence shown here is derived from an EMBL/GenBank/DDBJ whole genome shotgun (WGS) entry which is preliminary data.</text>
</comment>
<proteinExistence type="predicted"/>
<protein>
    <submittedName>
        <fullName evidence="1">Uncharacterized protein</fullName>
    </submittedName>
</protein>
<accession>A0A151Z4U3</accession>
<reference evidence="1 2" key="1">
    <citation type="submission" date="2015-12" db="EMBL/GenBank/DDBJ databases">
        <title>Dictyostelia acquired genes for synthesis and detection of signals that induce cell-type specialization by lateral gene transfer from prokaryotes.</title>
        <authorList>
            <person name="Gloeckner G."/>
            <person name="Schaap P."/>
        </authorList>
    </citation>
    <scope>NUCLEOTIDE SEQUENCE [LARGE SCALE GENOMIC DNA]</scope>
    <source>
        <strain evidence="1 2">TK</strain>
    </source>
</reference>
<evidence type="ECO:0000313" key="2">
    <source>
        <dbReference type="Proteomes" id="UP000076078"/>
    </source>
</evidence>
<evidence type="ECO:0000313" key="1">
    <source>
        <dbReference type="EMBL" id="KYQ88937.1"/>
    </source>
</evidence>
<dbReference type="AlphaFoldDB" id="A0A151Z4U3"/>
<organism evidence="1 2">
    <name type="scientific">Tieghemostelium lacteum</name>
    <name type="common">Slime mold</name>
    <name type="synonym">Dictyostelium lacteum</name>
    <dbReference type="NCBI Taxonomy" id="361077"/>
    <lineage>
        <taxon>Eukaryota</taxon>
        <taxon>Amoebozoa</taxon>
        <taxon>Evosea</taxon>
        <taxon>Eumycetozoa</taxon>
        <taxon>Dictyostelia</taxon>
        <taxon>Dictyosteliales</taxon>
        <taxon>Raperosteliaceae</taxon>
        <taxon>Tieghemostelium</taxon>
    </lineage>
</organism>
<dbReference type="InParanoid" id="A0A151Z4U3"/>